<reference evidence="12" key="1">
    <citation type="submission" date="2020-10" db="EMBL/GenBank/DDBJ databases">
        <title>Ca. Dormibacterota MAGs.</title>
        <authorList>
            <person name="Montgomery K."/>
        </authorList>
    </citation>
    <scope>NUCLEOTIDE SEQUENCE [LARGE SCALE GENOMIC DNA]</scope>
    <source>
        <strain evidence="12">SC8812_S17_10</strain>
    </source>
</reference>
<evidence type="ECO:0000259" key="10">
    <source>
        <dbReference type="Pfam" id="PF10099"/>
    </source>
</evidence>
<gene>
    <name evidence="12" type="ORF">JF922_11700</name>
</gene>
<keyword evidence="5 9" id="KW-1133">Transmembrane helix</keyword>
<organism evidence="12 13">
    <name type="scientific">Candidatus Nephthysia bennettiae</name>
    <dbReference type="NCBI Taxonomy" id="3127016"/>
    <lineage>
        <taxon>Bacteria</taxon>
        <taxon>Bacillati</taxon>
        <taxon>Candidatus Dormiibacterota</taxon>
        <taxon>Candidatus Dormibacteria</taxon>
        <taxon>Candidatus Dormibacterales</taxon>
        <taxon>Candidatus Dormibacteraceae</taxon>
        <taxon>Candidatus Nephthysia</taxon>
    </lineage>
</organism>
<evidence type="ECO:0000256" key="9">
    <source>
        <dbReference type="SAM" id="Phobius"/>
    </source>
</evidence>
<comment type="caution">
    <text evidence="12">The sequence shown here is derived from an EMBL/GenBank/DDBJ whole genome shotgun (WGS) entry which is preliminary data.</text>
</comment>
<keyword evidence="3" id="KW-1003">Cell membrane</keyword>
<dbReference type="Pfam" id="PF10099">
    <property type="entry name" value="RskA_C"/>
    <property type="match status" value="1"/>
</dbReference>
<dbReference type="PANTHER" id="PTHR37461:SF1">
    <property type="entry name" value="ANTI-SIGMA-K FACTOR RSKA"/>
    <property type="match status" value="1"/>
</dbReference>
<dbReference type="RefSeq" id="WP_338201938.1">
    <property type="nucleotide sequence ID" value="NZ_JAEKNR010000124.1"/>
</dbReference>
<dbReference type="GO" id="GO:0006417">
    <property type="term" value="P:regulation of translation"/>
    <property type="evidence" value="ECO:0007669"/>
    <property type="project" value="TreeGrafter"/>
</dbReference>
<dbReference type="Gene3D" id="1.10.10.1320">
    <property type="entry name" value="Anti-sigma factor, zinc-finger domain"/>
    <property type="match status" value="1"/>
</dbReference>
<dbReference type="Proteomes" id="UP000612893">
    <property type="component" value="Unassembled WGS sequence"/>
</dbReference>
<keyword evidence="6 9" id="KW-0472">Membrane</keyword>
<dbReference type="EMBL" id="JAEKNR010000124">
    <property type="protein sequence ID" value="MBJ7598732.1"/>
    <property type="molecule type" value="Genomic_DNA"/>
</dbReference>
<dbReference type="GO" id="GO:0005886">
    <property type="term" value="C:plasma membrane"/>
    <property type="evidence" value="ECO:0007669"/>
    <property type="project" value="UniProtKB-SubCell"/>
</dbReference>
<dbReference type="PANTHER" id="PTHR37461">
    <property type="entry name" value="ANTI-SIGMA-K FACTOR RSKA"/>
    <property type="match status" value="1"/>
</dbReference>
<evidence type="ECO:0000256" key="2">
    <source>
        <dbReference type="ARBA" id="ARBA00004236"/>
    </source>
</evidence>
<evidence type="ECO:0000256" key="7">
    <source>
        <dbReference type="ARBA" id="ARBA00029829"/>
    </source>
</evidence>
<name>A0A934NDR9_9BACT</name>
<dbReference type="InterPro" id="IPR027383">
    <property type="entry name" value="Znf_put"/>
</dbReference>
<dbReference type="AlphaFoldDB" id="A0A934NDR9"/>
<dbReference type="InterPro" id="IPR051474">
    <property type="entry name" value="Anti-sigma-K/W_factor"/>
</dbReference>
<keyword evidence="4 9" id="KW-0812">Transmembrane</keyword>
<evidence type="ECO:0000256" key="4">
    <source>
        <dbReference type="ARBA" id="ARBA00022692"/>
    </source>
</evidence>
<dbReference type="Pfam" id="PF13490">
    <property type="entry name" value="zf-HC2"/>
    <property type="match status" value="1"/>
</dbReference>
<sequence>MTESRRNPPHPDLTGYIFGLPGDEDLQAVRAHLQECPACAREVEEMGALPELIGAAAPAVSVPPNLERRVLKAVSDQEIAGSPRLSTAKRTPSMPAAEALARAALVRLGFGSVGRKLWAPGIAVAVAAMLVLAAVGVEMARLGQGPGAPGAAPTTVQTVRLVAADGSAASGSASIERSSGGQVVELKVKGLPETSAGQLYVCWLVDEGDSLQHQNRVAVGTFSVSGSSPVTVRWSTGADTAQYRLDVTREQADGNPLRRGPEVLTAVR</sequence>
<feature type="domain" description="Putative zinc-finger" evidence="11">
    <location>
        <begin position="13"/>
        <end position="40"/>
    </location>
</feature>
<protein>
    <recommendedName>
        <fullName evidence="8">Regulator of SigK</fullName>
    </recommendedName>
    <alternativeName>
        <fullName evidence="7">Sigma-K anti-sigma factor RskA</fullName>
    </alternativeName>
</protein>
<feature type="domain" description="Anti-sigma K factor RskA C-terminal" evidence="10">
    <location>
        <begin position="123"/>
        <end position="256"/>
    </location>
</feature>
<evidence type="ECO:0000256" key="3">
    <source>
        <dbReference type="ARBA" id="ARBA00022475"/>
    </source>
</evidence>
<dbReference type="GO" id="GO:0016989">
    <property type="term" value="F:sigma factor antagonist activity"/>
    <property type="evidence" value="ECO:0007669"/>
    <property type="project" value="TreeGrafter"/>
</dbReference>
<proteinExistence type="predicted"/>
<evidence type="ECO:0000259" key="11">
    <source>
        <dbReference type="Pfam" id="PF13490"/>
    </source>
</evidence>
<evidence type="ECO:0000256" key="6">
    <source>
        <dbReference type="ARBA" id="ARBA00023136"/>
    </source>
</evidence>
<accession>A0A934NDR9</accession>
<dbReference type="InterPro" id="IPR018764">
    <property type="entry name" value="RskA_C"/>
</dbReference>
<evidence type="ECO:0000256" key="1">
    <source>
        <dbReference type="ARBA" id="ARBA00004167"/>
    </source>
</evidence>
<keyword evidence="13" id="KW-1185">Reference proteome</keyword>
<feature type="transmembrane region" description="Helical" evidence="9">
    <location>
        <begin position="117"/>
        <end position="137"/>
    </location>
</feature>
<evidence type="ECO:0000256" key="5">
    <source>
        <dbReference type="ARBA" id="ARBA00022989"/>
    </source>
</evidence>
<evidence type="ECO:0000313" key="12">
    <source>
        <dbReference type="EMBL" id="MBJ7598732.1"/>
    </source>
</evidence>
<evidence type="ECO:0000256" key="8">
    <source>
        <dbReference type="ARBA" id="ARBA00030803"/>
    </source>
</evidence>
<dbReference type="InterPro" id="IPR041916">
    <property type="entry name" value="Anti_sigma_zinc_sf"/>
</dbReference>
<comment type="subcellular location">
    <subcellularLocation>
        <location evidence="2">Cell membrane</location>
    </subcellularLocation>
    <subcellularLocation>
        <location evidence="1">Membrane</location>
        <topology evidence="1">Single-pass membrane protein</topology>
    </subcellularLocation>
</comment>
<evidence type="ECO:0000313" key="13">
    <source>
        <dbReference type="Proteomes" id="UP000612893"/>
    </source>
</evidence>